<accession>A0A815LJ88</accession>
<evidence type="ECO:0000313" key="2">
    <source>
        <dbReference type="Proteomes" id="UP000663870"/>
    </source>
</evidence>
<reference evidence="1" key="1">
    <citation type="submission" date="2021-02" db="EMBL/GenBank/DDBJ databases">
        <authorList>
            <person name="Nowell W R."/>
        </authorList>
    </citation>
    <scope>NUCLEOTIDE SEQUENCE</scope>
</reference>
<organism evidence="1 2">
    <name type="scientific">Rotaria sordida</name>
    <dbReference type="NCBI Taxonomy" id="392033"/>
    <lineage>
        <taxon>Eukaryota</taxon>
        <taxon>Metazoa</taxon>
        <taxon>Spiralia</taxon>
        <taxon>Gnathifera</taxon>
        <taxon>Rotifera</taxon>
        <taxon>Eurotatoria</taxon>
        <taxon>Bdelloidea</taxon>
        <taxon>Philodinida</taxon>
        <taxon>Philodinidae</taxon>
        <taxon>Rotaria</taxon>
    </lineage>
</organism>
<protein>
    <submittedName>
        <fullName evidence="1">Uncharacterized protein</fullName>
    </submittedName>
</protein>
<dbReference type="AlphaFoldDB" id="A0A815LJ88"/>
<dbReference type="Proteomes" id="UP000663870">
    <property type="component" value="Unassembled WGS sequence"/>
</dbReference>
<keyword evidence="2" id="KW-1185">Reference proteome</keyword>
<proteinExistence type="predicted"/>
<gene>
    <name evidence="1" type="ORF">JXQ802_LOCUS35103</name>
</gene>
<sequence length="96" mass="10825">MEDHLTHPWTAGLPSVIFFINTRTTHTTKKASYQLIFGQDPRTNNHYWESLHDAALTDDVSVGDLIVDKITPSNKSIICEQLHSAFISKNSNIQSD</sequence>
<comment type="caution">
    <text evidence="1">The sequence shown here is derived from an EMBL/GenBank/DDBJ whole genome shotgun (WGS) entry which is preliminary data.</text>
</comment>
<dbReference type="EMBL" id="CAJNOL010001710">
    <property type="protein sequence ID" value="CAF1407977.1"/>
    <property type="molecule type" value="Genomic_DNA"/>
</dbReference>
<evidence type="ECO:0000313" key="1">
    <source>
        <dbReference type="EMBL" id="CAF1407977.1"/>
    </source>
</evidence>
<name>A0A815LJ88_9BILA</name>